<organism evidence="1 2">
    <name type="scientific">Bosea minatitlanensis</name>
    <dbReference type="NCBI Taxonomy" id="128782"/>
    <lineage>
        <taxon>Bacteria</taxon>
        <taxon>Pseudomonadati</taxon>
        <taxon>Pseudomonadota</taxon>
        <taxon>Alphaproteobacteria</taxon>
        <taxon>Hyphomicrobiales</taxon>
        <taxon>Boseaceae</taxon>
        <taxon>Bosea</taxon>
    </lineage>
</organism>
<reference evidence="2" key="1">
    <citation type="journal article" date="2019" name="Int. J. Syst. Evol. Microbiol.">
        <title>The Global Catalogue of Microorganisms (GCM) 10K type strain sequencing project: providing services to taxonomists for standard genome sequencing and annotation.</title>
        <authorList>
            <consortium name="The Broad Institute Genomics Platform"/>
            <consortium name="The Broad Institute Genome Sequencing Center for Infectious Disease"/>
            <person name="Wu L."/>
            <person name="Ma J."/>
        </authorList>
    </citation>
    <scope>NUCLEOTIDE SEQUENCE [LARGE SCALE GENOMIC DNA]</scope>
    <source>
        <strain evidence="2">CGMCC 1.15643</strain>
    </source>
</reference>
<dbReference type="Proteomes" id="UP001595976">
    <property type="component" value="Unassembled WGS sequence"/>
</dbReference>
<comment type="caution">
    <text evidence="1">The sequence shown here is derived from an EMBL/GenBank/DDBJ whole genome shotgun (WGS) entry which is preliminary data.</text>
</comment>
<name>A0ABW0F4H3_9HYPH</name>
<gene>
    <name evidence="1" type="ORF">ACFPK2_06980</name>
</gene>
<evidence type="ECO:0008006" key="3">
    <source>
        <dbReference type="Google" id="ProtNLM"/>
    </source>
</evidence>
<evidence type="ECO:0000313" key="1">
    <source>
        <dbReference type="EMBL" id="MFC5292730.1"/>
    </source>
</evidence>
<dbReference type="RefSeq" id="WP_260348000.1">
    <property type="nucleotide sequence ID" value="NZ_JAOAOS010000002.1"/>
</dbReference>
<dbReference type="EMBL" id="JBHSLI010000002">
    <property type="protein sequence ID" value="MFC5292730.1"/>
    <property type="molecule type" value="Genomic_DNA"/>
</dbReference>
<keyword evidence="2" id="KW-1185">Reference proteome</keyword>
<proteinExistence type="predicted"/>
<accession>A0ABW0F4H3</accession>
<sequence length="146" mass="16440">MAKRPSSKPVTILRVVRGGYEPVAAIDAEFHAGLPMGAEVTATIDRAKSNDMLRLYWGFLGWVVENRDEFGNSRALSNALLCELGYVDSFRLMDGSMQIFPQSIAEMDDDDFPPFCTKAFDRIYGEFGLDVEDYKAEQRAKAEGRW</sequence>
<evidence type="ECO:0000313" key="2">
    <source>
        <dbReference type="Proteomes" id="UP001595976"/>
    </source>
</evidence>
<protein>
    <recommendedName>
        <fullName evidence="3">Tail assembly chaperone</fullName>
    </recommendedName>
</protein>